<evidence type="ECO:0000313" key="8">
    <source>
        <dbReference type="EMBL" id="GBE81248.1"/>
    </source>
</evidence>
<evidence type="ECO:0000256" key="1">
    <source>
        <dbReference type="ARBA" id="ARBA00004123"/>
    </source>
</evidence>
<proteinExistence type="inferred from homology"/>
<feature type="region of interest" description="Disordered" evidence="7">
    <location>
        <begin position="238"/>
        <end position="475"/>
    </location>
</feature>
<dbReference type="Gene3D" id="6.10.250.2430">
    <property type="match status" value="1"/>
</dbReference>
<dbReference type="STRING" id="139825.A0A401GGE3"/>
<feature type="compositionally biased region" description="Pro residues" evidence="7">
    <location>
        <begin position="47"/>
        <end position="57"/>
    </location>
</feature>
<dbReference type="InterPro" id="IPR001289">
    <property type="entry name" value="NFYA"/>
</dbReference>
<evidence type="ECO:0000256" key="2">
    <source>
        <dbReference type="ARBA" id="ARBA00023015"/>
    </source>
</evidence>
<organism evidence="8 9">
    <name type="scientific">Sparassis crispa</name>
    <dbReference type="NCBI Taxonomy" id="139825"/>
    <lineage>
        <taxon>Eukaryota</taxon>
        <taxon>Fungi</taxon>
        <taxon>Dikarya</taxon>
        <taxon>Basidiomycota</taxon>
        <taxon>Agaricomycotina</taxon>
        <taxon>Agaricomycetes</taxon>
        <taxon>Polyporales</taxon>
        <taxon>Sparassidaceae</taxon>
        <taxon>Sparassis</taxon>
    </lineage>
</organism>
<dbReference type="Pfam" id="PF02045">
    <property type="entry name" value="CBFB_NFYA"/>
    <property type="match status" value="1"/>
</dbReference>
<evidence type="ECO:0000256" key="4">
    <source>
        <dbReference type="ARBA" id="ARBA00023163"/>
    </source>
</evidence>
<dbReference type="Proteomes" id="UP000287166">
    <property type="component" value="Unassembled WGS sequence"/>
</dbReference>
<dbReference type="GeneID" id="38778165"/>
<dbReference type="EMBL" id="BFAD01000003">
    <property type="protein sequence ID" value="GBE81248.1"/>
    <property type="molecule type" value="Genomic_DNA"/>
</dbReference>
<sequence length="528" mass="60073">MDPVDHLFHPGPAYPSYRQSFPQKTNISPHADPRPAHQPVYNFYPHRPSPPHSPAPVPLFHQQPPQDSHQRDPDQPVDQIHDDPPIDEEPLYVNAKQYYRILKRRVARARIEELHRLSKQRKVPLFLSSLFFAPSTHLRQPYLHESRHKHAMRRPRGPGGRFLTAEEIAAQKNLQADAGPSNSTSPDADDEDAIDVDRDIDRDVDMSVDSPIEPPKPPTFQIQQLEEQRVQPKLQALEEQDHSEKPRPPPASQPSIQPSIQPRPQRPRQPSPSYIQPQAQMQAQQQLQAQSQMQAQHQLQAHAQMRVQHPIQPQAPQMIRQHSQTRIQMQPQTQMQPPASAHSQTQQTIRRPSLTLQQQQQQLPQHSPLVHSQAQLQPQQQQQSQPMRSPTYEHPHQHQHMGMLHGTSPTNLMNVNANVGYHHPLSPAPVSPVPQDGHRAHEHSRHLGSHLQQVSSVQQMQDSPSQTTSPQMTSPQISLRAPYAAMQMHHVPHPHAHARHHHSLVGRGEQVYHDVPGSEYSGGASGRR</sequence>
<feature type="compositionally biased region" description="Low complexity" evidence="7">
    <location>
        <begin position="372"/>
        <end position="386"/>
    </location>
</feature>
<keyword evidence="5 6" id="KW-0539">Nucleus</keyword>
<feature type="compositionally biased region" description="Polar residues" evidence="7">
    <location>
        <begin position="341"/>
        <end position="350"/>
    </location>
</feature>
<feature type="compositionally biased region" description="Low complexity" evidence="7">
    <location>
        <begin position="271"/>
        <end position="304"/>
    </location>
</feature>
<evidence type="ECO:0000313" key="9">
    <source>
        <dbReference type="Proteomes" id="UP000287166"/>
    </source>
</evidence>
<feature type="region of interest" description="Disordered" evidence="7">
    <location>
        <begin position="173"/>
        <end position="193"/>
    </location>
</feature>
<keyword evidence="9" id="KW-1185">Reference proteome</keyword>
<dbReference type="GO" id="GO:0003700">
    <property type="term" value="F:DNA-binding transcription factor activity"/>
    <property type="evidence" value="ECO:0007669"/>
    <property type="project" value="UniProtKB-UniRule"/>
</dbReference>
<protein>
    <recommendedName>
        <fullName evidence="6">Transcriptional activator HAP2</fullName>
    </recommendedName>
</protein>
<evidence type="ECO:0000256" key="3">
    <source>
        <dbReference type="ARBA" id="ARBA00023125"/>
    </source>
</evidence>
<dbReference type="RefSeq" id="XP_027612161.1">
    <property type="nucleotide sequence ID" value="XM_027756360.1"/>
</dbReference>
<dbReference type="AlphaFoldDB" id="A0A401GGE3"/>
<dbReference type="InParanoid" id="A0A401GGE3"/>
<evidence type="ECO:0000256" key="7">
    <source>
        <dbReference type="SAM" id="MobiDB-lite"/>
    </source>
</evidence>
<dbReference type="SMART" id="SM00521">
    <property type="entry name" value="CBF"/>
    <property type="match status" value="1"/>
</dbReference>
<name>A0A401GGE3_9APHY</name>
<dbReference type="PANTHER" id="PTHR12632">
    <property type="entry name" value="TRANSCRIPTION FACTOR NF-Y ALPHA-RELATED"/>
    <property type="match status" value="1"/>
</dbReference>
<reference evidence="8 9" key="1">
    <citation type="journal article" date="2018" name="Sci. Rep.">
        <title>Genome sequence of the cauliflower mushroom Sparassis crispa (Hanabiratake) and its association with beneficial usage.</title>
        <authorList>
            <person name="Kiyama R."/>
            <person name="Furutani Y."/>
            <person name="Kawaguchi K."/>
            <person name="Nakanishi T."/>
        </authorList>
    </citation>
    <scope>NUCLEOTIDE SEQUENCE [LARGE SCALE GENOMIC DNA]</scope>
</reference>
<comment type="caution">
    <text evidence="8">The sequence shown here is derived from an EMBL/GenBank/DDBJ whole genome shotgun (WGS) entry which is preliminary data.</text>
</comment>
<evidence type="ECO:0000256" key="6">
    <source>
        <dbReference type="RuleBase" id="RU367155"/>
    </source>
</evidence>
<keyword evidence="4 6" id="KW-0804">Transcription</keyword>
<evidence type="ECO:0000256" key="5">
    <source>
        <dbReference type="ARBA" id="ARBA00023242"/>
    </source>
</evidence>
<comment type="function">
    <text evidence="6">Component of the sequence-specific heterotrimeric transcription factor (NF-Y) which specifically recognizes a 5'-CCAAT-3' box motif found in the promoters of its target genes.</text>
</comment>
<gene>
    <name evidence="8" type="ORF">SCP_0309750</name>
</gene>
<accession>A0A401GGE3</accession>
<feature type="compositionally biased region" description="Low complexity" evidence="7">
    <location>
        <begin position="253"/>
        <end position="263"/>
    </location>
</feature>
<comment type="subunit">
    <text evidence="6">Heterotrimer.</text>
</comment>
<feature type="compositionally biased region" description="Polar residues" evidence="7">
    <location>
        <begin position="17"/>
        <end position="28"/>
    </location>
</feature>
<dbReference type="OrthoDB" id="1097733at2759"/>
<feature type="compositionally biased region" description="Polar residues" evidence="7">
    <location>
        <begin position="407"/>
        <end position="417"/>
    </location>
</feature>
<keyword evidence="2 6" id="KW-0805">Transcription regulation</keyword>
<dbReference type="GO" id="GO:0003677">
    <property type="term" value="F:DNA binding"/>
    <property type="evidence" value="ECO:0007669"/>
    <property type="project" value="UniProtKB-KW"/>
</dbReference>
<keyword evidence="3 6" id="KW-0238">DNA-binding</keyword>
<feature type="compositionally biased region" description="Low complexity" evidence="7">
    <location>
        <begin position="328"/>
        <end position="338"/>
    </location>
</feature>
<feature type="compositionally biased region" description="Basic and acidic residues" evidence="7">
    <location>
        <begin position="68"/>
        <end position="84"/>
    </location>
</feature>
<dbReference type="PROSITE" id="PS51152">
    <property type="entry name" value="NFYA_HAP2_2"/>
    <property type="match status" value="1"/>
</dbReference>
<feature type="compositionally biased region" description="Low complexity" evidence="7">
    <location>
        <begin position="452"/>
        <end position="475"/>
    </location>
</feature>
<comment type="subcellular location">
    <subcellularLocation>
        <location evidence="1 6">Nucleus</location>
    </subcellularLocation>
</comment>
<comment type="similarity">
    <text evidence="6">Belongs to the NFYA/HAP2 subunit family.</text>
</comment>
<dbReference type="GO" id="GO:0005634">
    <property type="term" value="C:nucleus"/>
    <property type="evidence" value="ECO:0007669"/>
    <property type="project" value="UniProtKB-SubCell"/>
</dbReference>
<feature type="compositionally biased region" description="Low complexity" evidence="7">
    <location>
        <begin position="354"/>
        <end position="365"/>
    </location>
</feature>
<feature type="region of interest" description="Disordered" evidence="7">
    <location>
        <begin position="1"/>
        <end position="88"/>
    </location>
</feature>